<dbReference type="Pfam" id="PF00534">
    <property type="entry name" value="Glycos_transf_1"/>
    <property type="match status" value="1"/>
</dbReference>
<comment type="caution">
    <text evidence="3">The sequence shown here is derived from an EMBL/GenBank/DDBJ whole genome shotgun (WGS) entry which is preliminary data.</text>
</comment>
<dbReference type="OrthoDB" id="9806653at2"/>
<dbReference type="InterPro" id="IPR001296">
    <property type="entry name" value="Glyco_trans_1"/>
</dbReference>
<dbReference type="AlphaFoldDB" id="A0A3A9K6D0"/>
<feature type="domain" description="Glycosyl transferase family 1" evidence="1">
    <location>
        <begin position="185"/>
        <end position="350"/>
    </location>
</feature>
<dbReference type="RefSeq" id="WP_110939204.1">
    <property type="nucleotide sequence ID" value="NZ_KZ614148.1"/>
</dbReference>
<evidence type="ECO:0000259" key="2">
    <source>
        <dbReference type="Pfam" id="PF13477"/>
    </source>
</evidence>
<evidence type="ECO:0000313" key="3">
    <source>
        <dbReference type="EMBL" id="RKL66420.1"/>
    </source>
</evidence>
<evidence type="ECO:0000259" key="1">
    <source>
        <dbReference type="Pfam" id="PF00534"/>
    </source>
</evidence>
<protein>
    <submittedName>
        <fullName evidence="3">Glycosyltransferase family 1 protein</fullName>
    </submittedName>
</protein>
<dbReference type="PANTHER" id="PTHR12526:SF630">
    <property type="entry name" value="GLYCOSYLTRANSFERASE"/>
    <property type="match status" value="1"/>
</dbReference>
<dbReference type="SUPFAM" id="SSF53756">
    <property type="entry name" value="UDP-Glycosyltransferase/glycogen phosphorylase"/>
    <property type="match status" value="1"/>
</dbReference>
<dbReference type="EMBL" id="PDOE01000007">
    <property type="protein sequence ID" value="RKL66420.1"/>
    <property type="molecule type" value="Genomic_DNA"/>
</dbReference>
<dbReference type="PANTHER" id="PTHR12526">
    <property type="entry name" value="GLYCOSYLTRANSFERASE"/>
    <property type="match status" value="1"/>
</dbReference>
<reference evidence="3 4" key="1">
    <citation type="submission" date="2017-10" db="EMBL/GenBank/DDBJ databases">
        <title>Bacillus sp. nov., a halophilic bacterium isolated from a Keqin Lake.</title>
        <authorList>
            <person name="Wang H."/>
        </authorList>
    </citation>
    <scope>NUCLEOTIDE SEQUENCE [LARGE SCALE GENOMIC DNA]</scope>
    <source>
        <strain evidence="3 4">KCTC 13187</strain>
    </source>
</reference>
<proteinExistence type="predicted"/>
<organism evidence="3 4">
    <name type="scientific">Salipaludibacillus neizhouensis</name>
    <dbReference type="NCBI Taxonomy" id="885475"/>
    <lineage>
        <taxon>Bacteria</taxon>
        <taxon>Bacillati</taxon>
        <taxon>Bacillota</taxon>
        <taxon>Bacilli</taxon>
        <taxon>Bacillales</taxon>
        <taxon>Bacillaceae</taxon>
    </lineage>
</organism>
<dbReference type="CDD" id="cd03808">
    <property type="entry name" value="GT4_CapM-like"/>
    <property type="match status" value="1"/>
</dbReference>
<evidence type="ECO:0000313" key="4">
    <source>
        <dbReference type="Proteomes" id="UP000281498"/>
    </source>
</evidence>
<feature type="domain" description="Glycosyltransferase subfamily 4-like N-terminal" evidence="2">
    <location>
        <begin position="4"/>
        <end position="146"/>
    </location>
</feature>
<keyword evidence="3" id="KW-0808">Transferase</keyword>
<dbReference type="Gene3D" id="3.40.50.2000">
    <property type="entry name" value="Glycogen Phosphorylase B"/>
    <property type="match status" value="2"/>
</dbReference>
<dbReference type="Proteomes" id="UP000281498">
    <property type="component" value="Unassembled WGS sequence"/>
</dbReference>
<dbReference type="InterPro" id="IPR028098">
    <property type="entry name" value="Glyco_trans_4-like_N"/>
</dbReference>
<dbReference type="Pfam" id="PF13477">
    <property type="entry name" value="Glyco_trans_4_2"/>
    <property type="match status" value="1"/>
</dbReference>
<sequence>MPRKILFCATVDYHFQAFHLPQMKWFQEQGWEVHVAASGNIDLEYTDKKFTIPIARSPFKFSNIQAYKDLKQIIDDNHYSMIHCHTPLGGVITRLAAFGSRKRRVSHVLYTAHGFHFCHGSPISNWLLYYPVERFLSGYTDTLITINEEDHLLATKRLLAKEIKHVHGVGVNTSKFKALNQKEKKEGRKSLGYSPDGFLLFYGAEFNKNKNQQLLLKAMAIIIVKRPNTRLLLAGPGSYQSCDKLAKSLEIDNYIDFLGMRNDIDTLLPICDVAVGSSLREGLPVNIMEAMACQLPVVATENRGHSELIRNDHNGWTVKQDDPMEFAEMIIQLMDNEGLRIKFGKAGREMIEEKYSLTRVLQEQTNIYSKYMEEEGAISWAVQ</sequence>
<keyword evidence="4" id="KW-1185">Reference proteome</keyword>
<accession>A0A3A9K6D0</accession>
<name>A0A3A9K6D0_9BACI</name>
<gene>
    <name evidence="3" type="ORF">CR203_16140</name>
</gene>
<dbReference type="GO" id="GO:0016757">
    <property type="term" value="F:glycosyltransferase activity"/>
    <property type="evidence" value="ECO:0007669"/>
    <property type="project" value="InterPro"/>
</dbReference>